<organism evidence="2 3">
    <name type="scientific">Pleurodeles waltl</name>
    <name type="common">Iberian ribbed newt</name>
    <dbReference type="NCBI Taxonomy" id="8319"/>
    <lineage>
        <taxon>Eukaryota</taxon>
        <taxon>Metazoa</taxon>
        <taxon>Chordata</taxon>
        <taxon>Craniata</taxon>
        <taxon>Vertebrata</taxon>
        <taxon>Euteleostomi</taxon>
        <taxon>Amphibia</taxon>
        <taxon>Batrachia</taxon>
        <taxon>Caudata</taxon>
        <taxon>Salamandroidea</taxon>
        <taxon>Salamandridae</taxon>
        <taxon>Pleurodelinae</taxon>
        <taxon>Pleurodeles</taxon>
    </lineage>
</organism>
<dbReference type="AlphaFoldDB" id="A0AAV7UPV6"/>
<feature type="region of interest" description="Disordered" evidence="1">
    <location>
        <begin position="26"/>
        <end position="118"/>
    </location>
</feature>
<evidence type="ECO:0000313" key="2">
    <source>
        <dbReference type="EMBL" id="KAJ1189647.1"/>
    </source>
</evidence>
<evidence type="ECO:0000256" key="1">
    <source>
        <dbReference type="SAM" id="MobiDB-lite"/>
    </source>
</evidence>
<name>A0AAV7UPV6_PLEWA</name>
<protein>
    <submittedName>
        <fullName evidence="2">Uncharacterized protein</fullName>
    </submittedName>
</protein>
<sequence>MFDIGSENTNESCFVCFCNRASVAAVTNSSPGPAEPYPGGTHGSHEDPEVISSTDIRDRTASVERDTDPGKQRAGEMEGDASEERAEPSSEGGIRSVQEEEDRKDEEIRGSHEQRRHVPGGAWLTQVCAYLRVNLLPEWMRVGKERGRTNGEPGREWEEGIEEEGHC</sequence>
<dbReference type="EMBL" id="JANPWB010000005">
    <property type="protein sequence ID" value="KAJ1189647.1"/>
    <property type="molecule type" value="Genomic_DNA"/>
</dbReference>
<gene>
    <name evidence="2" type="ORF">NDU88_006391</name>
</gene>
<feature type="compositionally biased region" description="Basic and acidic residues" evidence="1">
    <location>
        <begin position="55"/>
        <end position="88"/>
    </location>
</feature>
<reference evidence="2" key="1">
    <citation type="journal article" date="2022" name="bioRxiv">
        <title>Sequencing and chromosome-scale assembly of the giantPleurodeles waltlgenome.</title>
        <authorList>
            <person name="Brown T."/>
            <person name="Elewa A."/>
            <person name="Iarovenko S."/>
            <person name="Subramanian E."/>
            <person name="Araus A.J."/>
            <person name="Petzold A."/>
            <person name="Susuki M."/>
            <person name="Suzuki K.-i.T."/>
            <person name="Hayashi T."/>
            <person name="Toyoda A."/>
            <person name="Oliveira C."/>
            <person name="Osipova E."/>
            <person name="Leigh N.D."/>
            <person name="Simon A."/>
            <person name="Yun M.H."/>
        </authorList>
    </citation>
    <scope>NUCLEOTIDE SEQUENCE</scope>
    <source>
        <strain evidence="2">20211129_DDA</strain>
        <tissue evidence="2">Liver</tissue>
    </source>
</reference>
<dbReference type="Proteomes" id="UP001066276">
    <property type="component" value="Chromosome 3_1"/>
</dbReference>
<keyword evidence="3" id="KW-1185">Reference proteome</keyword>
<proteinExistence type="predicted"/>
<feature type="region of interest" description="Disordered" evidence="1">
    <location>
        <begin position="145"/>
        <end position="167"/>
    </location>
</feature>
<evidence type="ECO:0000313" key="3">
    <source>
        <dbReference type="Proteomes" id="UP001066276"/>
    </source>
</evidence>
<accession>A0AAV7UPV6</accession>
<comment type="caution">
    <text evidence="2">The sequence shown here is derived from an EMBL/GenBank/DDBJ whole genome shotgun (WGS) entry which is preliminary data.</text>
</comment>